<dbReference type="Proteomes" id="UP000038830">
    <property type="component" value="Unassembled WGS sequence"/>
</dbReference>
<accession>A0A0H5BXY8</accession>
<keyword evidence="6 10" id="KW-0472">Membrane</keyword>
<dbReference type="PANTHER" id="PTHR21136">
    <property type="entry name" value="SNARE PROTEINS"/>
    <property type="match status" value="1"/>
</dbReference>
<dbReference type="GO" id="GO:0016192">
    <property type="term" value="P:vesicle-mediated transport"/>
    <property type="evidence" value="ECO:0007669"/>
    <property type="project" value="InterPro"/>
</dbReference>
<evidence type="ECO:0000256" key="1">
    <source>
        <dbReference type="ARBA" id="ARBA00008025"/>
    </source>
</evidence>
<evidence type="ECO:0000313" key="12">
    <source>
        <dbReference type="EMBL" id="CEP20305.1"/>
    </source>
</evidence>
<dbReference type="Pfam" id="PF00957">
    <property type="entry name" value="Synaptobrevin"/>
    <property type="match status" value="1"/>
</dbReference>
<feature type="transmembrane region" description="Helical" evidence="10">
    <location>
        <begin position="208"/>
        <end position="226"/>
    </location>
</feature>
<dbReference type="CDD" id="cd15843">
    <property type="entry name" value="R-SNARE"/>
    <property type="match status" value="1"/>
</dbReference>
<evidence type="ECO:0000259" key="11">
    <source>
        <dbReference type="PROSITE" id="PS50892"/>
    </source>
</evidence>
<evidence type="ECO:0000256" key="4">
    <source>
        <dbReference type="ARBA" id="ARBA00022927"/>
    </source>
</evidence>
<proteinExistence type="inferred from homology"/>
<dbReference type="GO" id="GO:0012505">
    <property type="term" value="C:endomembrane system"/>
    <property type="evidence" value="ECO:0007669"/>
    <property type="project" value="UniProtKB-SubCell"/>
</dbReference>
<evidence type="ECO:0000256" key="2">
    <source>
        <dbReference type="ARBA" id="ARBA00022448"/>
    </source>
</evidence>
<sequence>MAGFETCFTDMPWEVLYTTLTVNSTTLFTLESPSLAQLGLFSLPERISSQMSRINSSSTPMGEIPMEIGSTTVTVMYVKEIVQDDIVTVVTAVDSNMSKVLPITTLQRLLQEWKLFKEDEHNRTIAFKVTFNHVIKHLENEFSRSGLRNTRDELERTRQVMEDNIERVVERNERIGLLVDKTDRLTELSNGFRGSATRVKRAMWWHNLKFWVAIVIVVILLLLICLKVI</sequence>
<comment type="similarity">
    <text evidence="1">Belongs to the synaptobrevin family.</text>
</comment>
<dbReference type="SUPFAM" id="SSF58038">
    <property type="entry name" value="SNARE fusion complex"/>
    <property type="match status" value="1"/>
</dbReference>
<dbReference type="PANTHER" id="PTHR21136:SF168">
    <property type="entry name" value="VESICLE-ASSOCIATED MEMBRANE PROTEIN 9"/>
    <property type="match status" value="1"/>
</dbReference>
<gene>
    <name evidence="12" type="ORF">BN1211_0123</name>
</gene>
<organism evidence="12 13">
    <name type="scientific">Cyberlindnera jadinii (strain ATCC 18201 / CBS 1600 / BCRC 20928 / JCM 3617 / NBRC 0987 / NRRL Y-1542)</name>
    <name type="common">Torula yeast</name>
    <name type="synonym">Candida utilis</name>
    <dbReference type="NCBI Taxonomy" id="983966"/>
    <lineage>
        <taxon>Eukaryota</taxon>
        <taxon>Fungi</taxon>
        <taxon>Dikarya</taxon>
        <taxon>Ascomycota</taxon>
        <taxon>Saccharomycotina</taxon>
        <taxon>Saccharomycetes</taxon>
        <taxon>Phaffomycetales</taxon>
        <taxon>Phaffomycetaceae</taxon>
        <taxon>Cyberlindnera</taxon>
    </lineage>
</organism>
<keyword evidence="8 9" id="KW-0175">Coiled coil</keyword>
<evidence type="ECO:0000256" key="10">
    <source>
        <dbReference type="SAM" id="Phobius"/>
    </source>
</evidence>
<evidence type="ECO:0000313" key="13">
    <source>
        <dbReference type="Proteomes" id="UP000038830"/>
    </source>
</evidence>
<evidence type="ECO:0000256" key="3">
    <source>
        <dbReference type="ARBA" id="ARBA00022692"/>
    </source>
</evidence>
<dbReference type="InterPro" id="IPR051097">
    <property type="entry name" value="Synaptobrevin-like_transport"/>
</dbReference>
<evidence type="ECO:0000256" key="7">
    <source>
        <dbReference type="ARBA" id="ARBA00046280"/>
    </source>
</evidence>
<dbReference type="GO" id="GO:0016020">
    <property type="term" value="C:membrane"/>
    <property type="evidence" value="ECO:0007669"/>
    <property type="project" value="InterPro"/>
</dbReference>
<dbReference type="EMBL" id="CDQK01000001">
    <property type="protein sequence ID" value="CEP20305.1"/>
    <property type="molecule type" value="Genomic_DNA"/>
</dbReference>
<dbReference type="GO" id="GO:0005737">
    <property type="term" value="C:cytoplasm"/>
    <property type="evidence" value="ECO:0007669"/>
    <property type="project" value="UniProtKB-ARBA"/>
</dbReference>
<dbReference type="PRINTS" id="PR00219">
    <property type="entry name" value="SYNAPTOBREVN"/>
</dbReference>
<dbReference type="FunFam" id="1.20.5.110:FF:000004">
    <property type="entry name" value="Vesicle-associated membrane protein 7"/>
    <property type="match status" value="1"/>
</dbReference>
<name>A0A0H5BXY8_CYBJN</name>
<protein>
    <recommendedName>
        <fullName evidence="11">V-SNARE coiled-coil homology domain-containing protein</fullName>
    </recommendedName>
</protein>
<evidence type="ECO:0000256" key="5">
    <source>
        <dbReference type="ARBA" id="ARBA00022989"/>
    </source>
</evidence>
<dbReference type="InterPro" id="IPR001388">
    <property type="entry name" value="Synaptobrevin-like"/>
</dbReference>
<evidence type="ECO:0000256" key="6">
    <source>
        <dbReference type="ARBA" id="ARBA00023136"/>
    </source>
</evidence>
<keyword evidence="3 10" id="KW-0812">Transmembrane</keyword>
<keyword evidence="2" id="KW-0813">Transport</keyword>
<dbReference type="GO" id="GO:0015031">
    <property type="term" value="P:protein transport"/>
    <property type="evidence" value="ECO:0007669"/>
    <property type="project" value="UniProtKB-KW"/>
</dbReference>
<keyword evidence="5 10" id="KW-1133">Transmembrane helix</keyword>
<keyword evidence="4" id="KW-0653">Protein transport</keyword>
<dbReference type="PROSITE" id="PS50892">
    <property type="entry name" value="V_SNARE"/>
    <property type="match status" value="1"/>
</dbReference>
<evidence type="ECO:0000256" key="9">
    <source>
        <dbReference type="SAM" id="Coils"/>
    </source>
</evidence>
<dbReference type="Gene3D" id="1.20.5.110">
    <property type="match status" value="1"/>
</dbReference>
<feature type="coiled-coil region" evidence="9">
    <location>
        <begin position="144"/>
        <end position="171"/>
    </location>
</feature>
<comment type="subcellular location">
    <subcellularLocation>
        <location evidence="7">Endomembrane system</location>
        <topology evidence="7">Single-pass type IV membrane protein</topology>
    </subcellularLocation>
</comment>
<reference evidence="13" key="1">
    <citation type="journal article" date="2015" name="J. Biotechnol.">
        <title>The structure of the Cyberlindnera jadinii genome and its relation to Candida utilis analyzed by the occurrence of single nucleotide polymorphisms.</title>
        <authorList>
            <person name="Rupp O."/>
            <person name="Brinkrolf K."/>
            <person name="Buerth C."/>
            <person name="Kunigo M."/>
            <person name="Schneider J."/>
            <person name="Jaenicke S."/>
            <person name="Goesmann A."/>
            <person name="Puehler A."/>
            <person name="Jaeger K.-E."/>
            <person name="Ernst J.F."/>
        </authorList>
    </citation>
    <scope>NUCLEOTIDE SEQUENCE [LARGE SCALE GENOMIC DNA]</scope>
    <source>
        <strain evidence="13">ATCC 18201 / CBS 1600 / BCRC 20928 / JCM 3617 / NBRC 0987 / NRRL Y-1542</strain>
    </source>
</reference>
<dbReference type="AlphaFoldDB" id="A0A0H5BXY8"/>
<feature type="domain" description="V-SNARE coiled-coil homology" evidence="11">
    <location>
        <begin position="146"/>
        <end position="206"/>
    </location>
</feature>
<evidence type="ECO:0000256" key="8">
    <source>
        <dbReference type="PROSITE-ProRule" id="PRU00290"/>
    </source>
</evidence>
<dbReference type="InterPro" id="IPR042855">
    <property type="entry name" value="V_SNARE_CC"/>
</dbReference>